<dbReference type="InterPro" id="IPR036761">
    <property type="entry name" value="TTHA0802/YceI-like_sf"/>
</dbReference>
<feature type="chain" id="PRO_5010265331" evidence="1">
    <location>
        <begin position="22"/>
        <end position="186"/>
    </location>
</feature>
<dbReference type="RefSeq" id="WP_076093560.1">
    <property type="nucleotide sequence ID" value="NZ_MTHD01000002.1"/>
</dbReference>
<sequence length="186" mass="19780">MKRILSTLALAVALLPLSAQAIEYTQVQAAKSSVVFTYQQMGVAVDGHFRKFSSQLSFDPAKPTAARVSFDVELASVDTGAPEGDSEVAGKPWFNTSAFPVARFVSGGVKALGGNRYEVAGKLTIKGRTQDVVVPATVTTQGNTAIFDGAFTIRRADFSIGEGSWAKFDIVANDVRIKFRIAATGK</sequence>
<name>A0A1R1I8M7_9RHOO</name>
<dbReference type="EMBL" id="MTHD01000002">
    <property type="protein sequence ID" value="OMG54980.1"/>
    <property type="molecule type" value="Genomic_DNA"/>
</dbReference>
<dbReference type="Gene3D" id="2.40.128.110">
    <property type="entry name" value="Lipid/polyisoprenoid-binding, YceI-like"/>
    <property type="match status" value="1"/>
</dbReference>
<feature type="signal peptide" evidence="1">
    <location>
        <begin position="1"/>
        <end position="21"/>
    </location>
</feature>
<reference evidence="3 4" key="1">
    <citation type="submission" date="2016-10" db="EMBL/GenBank/DDBJ databases">
        <title>Alkaliphiles isolated from bioreactors.</title>
        <authorList>
            <person name="Salah Z."/>
            <person name="Rout S.P."/>
            <person name="Humphreys P.N."/>
        </authorList>
    </citation>
    <scope>NUCLEOTIDE SEQUENCE [LARGE SCALE GENOMIC DNA]</scope>
    <source>
        <strain evidence="3 4">ZS02</strain>
    </source>
</reference>
<dbReference type="SMART" id="SM00867">
    <property type="entry name" value="YceI"/>
    <property type="match status" value="1"/>
</dbReference>
<dbReference type="InterPro" id="IPR007372">
    <property type="entry name" value="Lipid/polyisoprenoid-bd_YceI"/>
</dbReference>
<accession>A0A1R1I8M7</accession>
<dbReference type="SUPFAM" id="SSF101874">
    <property type="entry name" value="YceI-like"/>
    <property type="match status" value="1"/>
</dbReference>
<evidence type="ECO:0000313" key="3">
    <source>
        <dbReference type="EMBL" id="OMG54980.1"/>
    </source>
</evidence>
<keyword evidence="1" id="KW-0732">Signal</keyword>
<evidence type="ECO:0000313" key="4">
    <source>
        <dbReference type="Proteomes" id="UP000187526"/>
    </source>
</evidence>
<organism evidence="3 4">
    <name type="scientific">Azonexus hydrophilus</name>
    <dbReference type="NCBI Taxonomy" id="418702"/>
    <lineage>
        <taxon>Bacteria</taxon>
        <taxon>Pseudomonadati</taxon>
        <taxon>Pseudomonadota</taxon>
        <taxon>Betaproteobacteria</taxon>
        <taxon>Rhodocyclales</taxon>
        <taxon>Azonexaceae</taxon>
        <taxon>Azonexus</taxon>
    </lineage>
</organism>
<gene>
    <name evidence="3" type="ORF">BJN45_07455</name>
</gene>
<dbReference type="Pfam" id="PF04264">
    <property type="entry name" value="YceI"/>
    <property type="match status" value="1"/>
</dbReference>
<dbReference type="PANTHER" id="PTHR34406">
    <property type="entry name" value="PROTEIN YCEI"/>
    <property type="match status" value="1"/>
</dbReference>
<dbReference type="AlphaFoldDB" id="A0A1R1I8M7"/>
<dbReference type="OrthoDB" id="1247465at2"/>
<feature type="domain" description="Lipid/polyisoprenoid-binding YceI-like" evidence="2">
    <location>
        <begin position="23"/>
        <end position="184"/>
    </location>
</feature>
<dbReference type="PANTHER" id="PTHR34406:SF1">
    <property type="entry name" value="PROTEIN YCEI"/>
    <property type="match status" value="1"/>
</dbReference>
<comment type="caution">
    <text evidence="3">The sequence shown here is derived from an EMBL/GenBank/DDBJ whole genome shotgun (WGS) entry which is preliminary data.</text>
</comment>
<evidence type="ECO:0000256" key="1">
    <source>
        <dbReference type="SAM" id="SignalP"/>
    </source>
</evidence>
<protein>
    <submittedName>
        <fullName evidence="3">Polyisoprenoid-binding protein</fullName>
    </submittedName>
</protein>
<evidence type="ECO:0000259" key="2">
    <source>
        <dbReference type="SMART" id="SM00867"/>
    </source>
</evidence>
<dbReference type="STRING" id="418702.BJN45_07455"/>
<keyword evidence="4" id="KW-1185">Reference proteome</keyword>
<dbReference type="Proteomes" id="UP000187526">
    <property type="component" value="Unassembled WGS sequence"/>
</dbReference>
<proteinExistence type="predicted"/>